<organism evidence="2 3">
    <name type="scientific">Formicincola oecophyllae</name>
    <dbReference type="NCBI Taxonomy" id="2558361"/>
    <lineage>
        <taxon>Bacteria</taxon>
        <taxon>Pseudomonadati</taxon>
        <taxon>Pseudomonadota</taxon>
        <taxon>Alphaproteobacteria</taxon>
        <taxon>Acetobacterales</taxon>
        <taxon>Acetobacteraceae</taxon>
        <taxon>Formicincola</taxon>
    </lineage>
</organism>
<reference evidence="2 3" key="1">
    <citation type="submission" date="2019-03" db="EMBL/GenBank/DDBJ databases">
        <title>The complete genome sequence of Swingsia_sp. F3b2 LMG30590(T).</title>
        <authorList>
            <person name="Chua K.-O."/>
            <person name="Chan K.-G."/>
            <person name="See-Too W.-S."/>
        </authorList>
    </citation>
    <scope>NUCLEOTIDE SEQUENCE [LARGE SCALE GENOMIC DNA]</scope>
    <source>
        <strain evidence="2 3">F3b2</strain>
    </source>
</reference>
<dbReference type="InterPro" id="IPR001853">
    <property type="entry name" value="DSBA-like_thioredoxin_dom"/>
</dbReference>
<proteinExistence type="predicted"/>
<dbReference type="PROSITE" id="PS51352">
    <property type="entry name" value="THIOREDOXIN_2"/>
    <property type="match status" value="1"/>
</dbReference>
<evidence type="ECO:0000259" key="1">
    <source>
        <dbReference type="PROSITE" id="PS51352"/>
    </source>
</evidence>
<dbReference type="GO" id="GO:0016491">
    <property type="term" value="F:oxidoreductase activity"/>
    <property type="evidence" value="ECO:0007669"/>
    <property type="project" value="InterPro"/>
</dbReference>
<evidence type="ECO:0000313" key="2">
    <source>
        <dbReference type="EMBL" id="QDH13403.1"/>
    </source>
</evidence>
<dbReference type="InterPro" id="IPR036249">
    <property type="entry name" value="Thioredoxin-like_sf"/>
</dbReference>
<dbReference type="SUPFAM" id="SSF52833">
    <property type="entry name" value="Thioredoxin-like"/>
    <property type="match status" value="1"/>
</dbReference>
<dbReference type="Proteomes" id="UP000318709">
    <property type="component" value="Chromosome"/>
</dbReference>
<dbReference type="AlphaFoldDB" id="A0A4Y6U7L2"/>
<keyword evidence="3" id="KW-1185">Reference proteome</keyword>
<feature type="domain" description="Thioredoxin" evidence="1">
    <location>
        <begin position="109"/>
        <end position="282"/>
    </location>
</feature>
<dbReference type="Pfam" id="PF01323">
    <property type="entry name" value="DSBA"/>
    <property type="match status" value="1"/>
</dbReference>
<dbReference type="EMBL" id="CP038231">
    <property type="protein sequence ID" value="QDH13403.1"/>
    <property type="molecule type" value="Genomic_DNA"/>
</dbReference>
<dbReference type="KEGG" id="swf:E3E12_03375"/>
<dbReference type="PANTHER" id="PTHR35272:SF3">
    <property type="entry name" value="THIOL:DISULFIDE INTERCHANGE PROTEIN DSBC"/>
    <property type="match status" value="1"/>
</dbReference>
<dbReference type="InterPro" id="IPR013766">
    <property type="entry name" value="Thioredoxin_domain"/>
</dbReference>
<dbReference type="OrthoDB" id="9780147at2"/>
<dbReference type="PANTHER" id="PTHR35272">
    <property type="entry name" value="THIOL:DISULFIDE INTERCHANGE PROTEIN DSBC-RELATED"/>
    <property type="match status" value="1"/>
</dbReference>
<dbReference type="Gene3D" id="3.40.30.10">
    <property type="entry name" value="Glutaredoxin"/>
    <property type="match status" value="1"/>
</dbReference>
<gene>
    <name evidence="2" type="ORF">E3E12_03375</name>
</gene>
<name>A0A4Y6U7L2_9PROT</name>
<dbReference type="InterPro" id="IPR051470">
    <property type="entry name" value="Thiol:disulfide_interchange"/>
</dbReference>
<evidence type="ECO:0000313" key="3">
    <source>
        <dbReference type="Proteomes" id="UP000318709"/>
    </source>
</evidence>
<accession>A0A4Y6U7L2</accession>
<sequence>MTKHFNPLYLLGQASAHAPRKSWKFLAGAMLPLLWFSLWSPAPAALAAGDDGAAALQAADKVFTPAQRSAIVAIVRQALKQDPSILTDAFSSMRAAVAQDEAQRVRKALKANWHKIAQAPEWASQGPHAGRPVIVAFIDPRCGFCRRETPVVQSWLKSHPHVRYMERIIPILGAGSLQGARAIYAAGLQGRYAPMRDRVVMSSTTPNQAQLDAMAQSLGLDMGRFHTDMQGHEVTKLITSNLEAAQLLGIDGTPTFVIGRSQLVPGAVDADRLSALASQAAHEDDD</sequence>
<protein>
    <submittedName>
        <fullName evidence="2">Thioredoxin domain-containing protein</fullName>
    </submittedName>
</protein>